<evidence type="ECO:0000256" key="5">
    <source>
        <dbReference type="ARBA" id="ARBA00023242"/>
    </source>
</evidence>
<keyword evidence="4 6" id="KW-0804">Transcription</keyword>
<comment type="subcellular location">
    <subcellularLocation>
        <location evidence="1 6">Nucleus</location>
    </subcellularLocation>
</comment>
<dbReference type="Gene3D" id="6.10.250.2430">
    <property type="match status" value="1"/>
</dbReference>
<comment type="function">
    <text evidence="6">Component of the sequence-specific heterotrimeric transcription factor (NF-Y) which specifically recognizes a 5'-CCAAT-3' box motif found in the promoters of its target genes.</text>
</comment>
<keyword evidence="3 6" id="KW-0238">DNA-binding</keyword>
<evidence type="ECO:0000313" key="9">
    <source>
        <dbReference type="Proteomes" id="UP001634394"/>
    </source>
</evidence>
<keyword evidence="2 6" id="KW-0805">Transcription regulation</keyword>
<dbReference type="SMART" id="SM00521">
    <property type="entry name" value="CBF"/>
    <property type="match status" value="1"/>
</dbReference>
<dbReference type="AlphaFoldDB" id="A0ABD3U1B3"/>
<evidence type="ECO:0000256" key="3">
    <source>
        <dbReference type="ARBA" id="ARBA00023125"/>
    </source>
</evidence>
<protein>
    <recommendedName>
        <fullName evidence="6">Nuclear transcription factor Y subunit</fullName>
    </recommendedName>
</protein>
<dbReference type="Pfam" id="PF02045">
    <property type="entry name" value="CBFB_NFYA"/>
    <property type="match status" value="1"/>
</dbReference>
<comment type="similarity">
    <text evidence="6">Belongs to the NFYA/HAP2 subunit family.</text>
</comment>
<evidence type="ECO:0000256" key="2">
    <source>
        <dbReference type="ARBA" id="ARBA00023015"/>
    </source>
</evidence>
<evidence type="ECO:0000256" key="7">
    <source>
        <dbReference type="SAM" id="MobiDB-lite"/>
    </source>
</evidence>
<proteinExistence type="inferred from homology"/>
<dbReference type="EMBL" id="JBJQND010000017">
    <property type="protein sequence ID" value="KAL3843184.1"/>
    <property type="molecule type" value="Genomic_DNA"/>
</dbReference>
<sequence>MEQYQQQSPITMENSAATVYPQMAQPVMMQGVHGGFLQFLQSGMQQFQAGTQIPAQGTQLPLVQGAQPQVIQLGQNQLMQQASPGQQIFVQTMPQGQPTGLNLQGQAGSMSTQNTQQYQPFQIITTQSGQPMQTFAQPQQIIIQQPQQHQVLSPVSGVQGQYMTSNLGQFFGQIIQTADGQTILYQQPQTFSTAQTLDTSNPNGQMMSQSGQQQQSNGVITNSTSLPVTSASSPSAMTSGSPQIVQVASGVNGISQIFQVPGAGGMPQIMVVGGNLSPQQRVAISGQQETQEDEPLYVNAKQYHRILKRRQQRARLEACGKIPKERKRYLHESRHKHAMNRVRGQGGRFHSIKKENEEDEDEGTIEIKQEAEEDSEVRQLMTMTHHYDGHFNSLATNNSRNGS</sequence>
<name>A0ABD3U1B3_SINWO</name>
<organism evidence="8 9">
    <name type="scientific">Sinanodonta woodiana</name>
    <name type="common">Chinese pond mussel</name>
    <name type="synonym">Anodonta woodiana</name>
    <dbReference type="NCBI Taxonomy" id="1069815"/>
    <lineage>
        <taxon>Eukaryota</taxon>
        <taxon>Metazoa</taxon>
        <taxon>Spiralia</taxon>
        <taxon>Lophotrochozoa</taxon>
        <taxon>Mollusca</taxon>
        <taxon>Bivalvia</taxon>
        <taxon>Autobranchia</taxon>
        <taxon>Heteroconchia</taxon>
        <taxon>Palaeoheterodonta</taxon>
        <taxon>Unionida</taxon>
        <taxon>Unionoidea</taxon>
        <taxon>Unionidae</taxon>
        <taxon>Unioninae</taxon>
        <taxon>Sinanodonta</taxon>
    </lineage>
</organism>
<evidence type="ECO:0000256" key="6">
    <source>
        <dbReference type="RuleBase" id="RU367155"/>
    </source>
</evidence>
<dbReference type="GO" id="GO:0003677">
    <property type="term" value="F:DNA binding"/>
    <property type="evidence" value="ECO:0007669"/>
    <property type="project" value="UniProtKB-KW"/>
</dbReference>
<feature type="region of interest" description="Disordered" evidence="7">
    <location>
        <begin position="348"/>
        <end position="374"/>
    </location>
</feature>
<evidence type="ECO:0000256" key="1">
    <source>
        <dbReference type="ARBA" id="ARBA00004123"/>
    </source>
</evidence>
<keyword evidence="9" id="KW-1185">Reference proteome</keyword>
<dbReference type="Proteomes" id="UP001634394">
    <property type="component" value="Unassembled WGS sequence"/>
</dbReference>
<gene>
    <name evidence="8" type="ORF">ACJMK2_021134</name>
</gene>
<dbReference type="InterPro" id="IPR001289">
    <property type="entry name" value="NFYA"/>
</dbReference>
<evidence type="ECO:0000313" key="8">
    <source>
        <dbReference type="EMBL" id="KAL3843184.1"/>
    </source>
</evidence>
<keyword evidence="5 6" id="KW-0539">Nucleus</keyword>
<evidence type="ECO:0000256" key="4">
    <source>
        <dbReference type="ARBA" id="ARBA00023163"/>
    </source>
</evidence>
<comment type="subunit">
    <text evidence="6">Heterotrimer.</text>
</comment>
<dbReference type="GO" id="GO:0003700">
    <property type="term" value="F:DNA-binding transcription factor activity"/>
    <property type="evidence" value="ECO:0007669"/>
    <property type="project" value="UniProtKB-UniRule"/>
</dbReference>
<dbReference type="PANTHER" id="PTHR12632">
    <property type="entry name" value="TRANSCRIPTION FACTOR NF-Y ALPHA-RELATED"/>
    <property type="match status" value="1"/>
</dbReference>
<dbReference type="PROSITE" id="PS51152">
    <property type="entry name" value="NFYA_HAP2_2"/>
    <property type="match status" value="1"/>
</dbReference>
<dbReference type="GO" id="GO:0005634">
    <property type="term" value="C:nucleus"/>
    <property type="evidence" value="ECO:0007669"/>
    <property type="project" value="UniProtKB-SubCell"/>
</dbReference>
<reference evidence="8 9" key="1">
    <citation type="submission" date="2024-11" db="EMBL/GenBank/DDBJ databases">
        <title>Chromosome-level genome assembly of the freshwater bivalve Anodonta woodiana.</title>
        <authorList>
            <person name="Chen X."/>
        </authorList>
    </citation>
    <scope>NUCLEOTIDE SEQUENCE [LARGE SCALE GENOMIC DNA]</scope>
    <source>
        <strain evidence="8">MN2024</strain>
        <tissue evidence="8">Gills</tissue>
    </source>
</reference>
<accession>A0ABD3U1B3</accession>
<comment type="caution">
    <text evidence="8">The sequence shown here is derived from an EMBL/GenBank/DDBJ whole genome shotgun (WGS) entry which is preliminary data.</text>
</comment>
<dbReference type="PRINTS" id="PR00616">
    <property type="entry name" value="CCAATSUBUNTB"/>
</dbReference>